<keyword evidence="1 2" id="KW-0732">Signal</keyword>
<dbReference type="Proteomes" id="UP000073816">
    <property type="component" value="Chromosome"/>
</dbReference>
<dbReference type="STRING" id="1727163.AO498_15550"/>
<proteinExistence type="predicted"/>
<dbReference type="Gene3D" id="3.90.10.10">
    <property type="entry name" value="Cytochrome C3"/>
    <property type="match status" value="4"/>
</dbReference>
<dbReference type="InterPro" id="IPR051829">
    <property type="entry name" value="Multiheme_Cytochr_ET"/>
</dbReference>
<reference evidence="4" key="1">
    <citation type="submission" date="2015-09" db="EMBL/GenBank/DDBJ databases">
        <title>Complete sequence of Algoriphagus sp. M8-2.</title>
        <authorList>
            <person name="Shintani M."/>
        </authorList>
    </citation>
    <scope>NUCLEOTIDE SEQUENCE [LARGE SCALE GENOMIC DNA]</scope>
    <source>
        <strain evidence="4">M8-2</strain>
    </source>
</reference>
<organism evidence="3 4">
    <name type="scientific">Algoriphagus sanaruensis</name>
    <dbReference type="NCBI Taxonomy" id="1727163"/>
    <lineage>
        <taxon>Bacteria</taxon>
        <taxon>Pseudomonadati</taxon>
        <taxon>Bacteroidota</taxon>
        <taxon>Cytophagia</taxon>
        <taxon>Cytophagales</taxon>
        <taxon>Cyclobacteriaceae</taxon>
        <taxon>Algoriphagus</taxon>
    </lineage>
</organism>
<feature type="chain" id="PRO_5007494553" evidence="2">
    <location>
        <begin position="21"/>
        <end position="340"/>
    </location>
</feature>
<name>A0A142ERW3_9BACT</name>
<dbReference type="OrthoDB" id="9814800at2"/>
<sequence>MQRLSFLILTQLLVSFSVWAQSPHGENLVQDCKSCHSAGSWGYAEKAGFDHEKTGFTLDGRHEELTCVDCHSTLIFEEAKSNCISCHLDVHTGSVGNDCLRCHDTENWLVDEIPELHEQNGFPLLGQHQLADCASCHVSETNLQWNRLGADCVNCHLPDYQSTNSPNHQSAGFSLSCSDCHDIQARSWAGSENFHQFFPLTGGHSVADCFACHQGSDYKGLSTDCISCHIDDFNATQDPNHKQSGFSTDCTLCHTTEAWSPAGFRDHDAEFFPIYSGTHRGEWNSCVECHTTPGSYKSFSCIDCHEHSNRTAVTREHDEVRNFQYESNACYACHPNGKED</sequence>
<dbReference type="InterPro" id="IPR036280">
    <property type="entry name" value="Multihaem_cyt_sf"/>
</dbReference>
<evidence type="ECO:0000313" key="4">
    <source>
        <dbReference type="Proteomes" id="UP000073816"/>
    </source>
</evidence>
<dbReference type="SUPFAM" id="SSF48695">
    <property type="entry name" value="Multiheme cytochromes"/>
    <property type="match status" value="1"/>
</dbReference>
<dbReference type="PATRIC" id="fig|1727163.4.peg.3263"/>
<dbReference type="AlphaFoldDB" id="A0A142ERW3"/>
<feature type="signal peptide" evidence="2">
    <location>
        <begin position="1"/>
        <end position="20"/>
    </location>
</feature>
<protein>
    <submittedName>
        <fullName evidence="3">Uncharacterized protein</fullName>
    </submittedName>
</protein>
<evidence type="ECO:0000313" key="3">
    <source>
        <dbReference type="EMBL" id="AMQ57868.1"/>
    </source>
</evidence>
<dbReference type="EMBL" id="CP012836">
    <property type="protein sequence ID" value="AMQ57868.1"/>
    <property type="molecule type" value="Genomic_DNA"/>
</dbReference>
<accession>A0A142ERW3</accession>
<dbReference type="PANTHER" id="PTHR35038">
    <property type="entry name" value="DISSIMILATORY SULFITE REDUCTASE SIRA"/>
    <property type="match status" value="1"/>
</dbReference>
<reference evidence="3 4" key="2">
    <citation type="journal article" date="2016" name="Genome Announc.">
        <title>Complete Genome Sequence of Algoriphagus sp. Strain M8-2, Isolated from a Brackish Lake.</title>
        <authorList>
            <person name="Muraguchi Y."/>
            <person name="Kushimoto K."/>
            <person name="Ohtsubo Y."/>
            <person name="Suzuki T."/>
            <person name="Dohra H."/>
            <person name="Kimbara K."/>
            <person name="Shintani M."/>
        </authorList>
    </citation>
    <scope>NUCLEOTIDE SEQUENCE [LARGE SCALE GENOMIC DNA]</scope>
    <source>
        <strain evidence="3 4">M8-2</strain>
    </source>
</reference>
<evidence type="ECO:0000256" key="1">
    <source>
        <dbReference type="ARBA" id="ARBA00022729"/>
    </source>
</evidence>
<dbReference type="KEGG" id="alm:AO498_15550"/>
<gene>
    <name evidence="3" type="ORF">AO498_15550</name>
</gene>
<keyword evidence="4" id="KW-1185">Reference proteome</keyword>
<dbReference type="RefSeq" id="WP_148660263.1">
    <property type="nucleotide sequence ID" value="NZ_CP012836.1"/>
</dbReference>
<evidence type="ECO:0000256" key="2">
    <source>
        <dbReference type="SAM" id="SignalP"/>
    </source>
</evidence>